<evidence type="ECO:0000256" key="11">
    <source>
        <dbReference type="ARBA" id="ARBA00049336"/>
    </source>
</evidence>
<evidence type="ECO:0000256" key="5">
    <source>
        <dbReference type="ARBA" id="ARBA00022679"/>
    </source>
</evidence>
<dbReference type="Proteomes" id="UP001597120">
    <property type="component" value="Unassembled WGS sequence"/>
</dbReference>
<evidence type="ECO:0000256" key="4">
    <source>
        <dbReference type="ARBA" id="ARBA00017654"/>
    </source>
</evidence>
<keyword evidence="14" id="KW-1185">Reference proteome</keyword>
<dbReference type="Pfam" id="PF00483">
    <property type="entry name" value="NTP_transferase"/>
    <property type="match status" value="1"/>
</dbReference>
<comment type="similarity">
    <text evidence="2">Belongs to the glucose-1-phosphate thymidylyltransferase family.</text>
</comment>
<evidence type="ECO:0000256" key="10">
    <source>
        <dbReference type="ARBA" id="ARBA00032598"/>
    </source>
</evidence>
<sequence>MKGIILAGGTGSRLYPLTKITNKHLLPVGKYPMIFHAVHKLKNAGIRNILVVTGKEHMGDVVNLLGSGREFEVSFTYKVQDEAGGIAQALGLAEQFVGQDQMVVILGDNIFSDNIVSYVRSFEQQSQGAKILIKEVPDPHRYGVPKLENGKIISVEEKPQYPQSNYAVTGIYMFDSTVFEIIKGLKPSQRGELEITDVNNEYIRRNELTYDILQGWWTDAGTHLSLAKANELAKDMILGETFSLP</sequence>
<keyword evidence="8" id="KW-0460">Magnesium</keyword>
<feature type="domain" description="Nucleotidyl transferase" evidence="12">
    <location>
        <begin position="2"/>
        <end position="232"/>
    </location>
</feature>
<accession>A0ABW3D874</accession>
<keyword evidence="5" id="KW-0808">Transferase</keyword>
<evidence type="ECO:0000313" key="13">
    <source>
        <dbReference type="EMBL" id="MFD0869521.1"/>
    </source>
</evidence>
<dbReference type="InterPro" id="IPR005907">
    <property type="entry name" value="G1P_thy_trans_s"/>
</dbReference>
<evidence type="ECO:0000256" key="3">
    <source>
        <dbReference type="ARBA" id="ARBA00012461"/>
    </source>
</evidence>
<evidence type="ECO:0000256" key="8">
    <source>
        <dbReference type="ARBA" id="ARBA00022842"/>
    </source>
</evidence>
<evidence type="ECO:0000256" key="6">
    <source>
        <dbReference type="ARBA" id="ARBA00022695"/>
    </source>
</evidence>
<organism evidence="13 14">
    <name type="scientific">Paenibacillus residui</name>
    <dbReference type="NCBI Taxonomy" id="629724"/>
    <lineage>
        <taxon>Bacteria</taxon>
        <taxon>Bacillati</taxon>
        <taxon>Bacillota</taxon>
        <taxon>Bacilli</taxon>
        <taxon>Bacillales</taxon>
        <taxon>Paenibacillaceae</taxon>
        <taxon>Paenibacillus</taxon>
    </lineage>
</organism>
<evidence type="ECO:0000256" key="2">
    <source>
        <dbReference type="ARBA" id="ARBA00010480"/>
    </source>
</evidence>
<dbReference type="EC" id="2.7.7.24" evidence="3"/>
<keyword evidence="6" id="KW-0548">Nucleotidyltransferase</keyword>
<evidence type="ECO:0000256" key="7">
    <source>
        <dbReference type="ARBA" id="ARBA00022723"/>
    </source>
</evidence>
<reference evidence="14" key="1">
    <citation type="journal article" date="2019" name="Int. J. Syst. Evol. Microbiol.">
        <title>The Global Catalogue of Microorganisms (GCM) 10K type strain sequencing project: providing services to taxonomists for standard genome sequencing and annotation.</title>
        <authorList>
            <consortium name="The Broad Institute Genomics Platform"/>
            <consortium name="The Broad Institute Genome Sequencing Center for Infectious Disease"/>
            <person name="Wu L."/>
            <person name="Ma J."/>
        </authorList>
    </citation>
    <scope>NUCLEOTIDE SEQUENCE [LARGE SCALE GENOMIC DNA]</scope>
    <source>
        <strain evidence="14">CCUG 57263</strain>
    </source>
</reference>
<dbReference type="PANTHER" id="PTHR43532">
    <property type="entry name" value="GLUCOSE-1-PHOSPHATE THYMIDYLYLTRANSFERASE"/>
    <property type="match status" value="1"/>
</dbReference>
<dbReference type="InterPro" id="IPR029044">
    <property type="entry name" value="Nucleotide-diphossugar_trans"/>
</dbReference>
<dbReference type="RefSeq" id="WP_379287932.1">
    <property type="nucleotide sequence ID" value="NZ_JBHTIU010000031.1"/>
</dbReference>
<dbReference type="EMBL" id="JBHTIU010000031">
    <property type="protein sequence ID" value="MFD0869521.1"/>
    <property type="molecule type" value="Genomic_DNA"/>
</dbReference>
<keyword evidence="7" id="KW-0479">Metal-binding</keyword>
<comment type="caution">
    <text evidence="13">The sequence shown here is derived from an EMBL/GenBank/DDBJ whole genome shotgun (WGS) entry which is preliminary data.</text>
</comment>
<dbReference type="PANTHER" id="PTHR43532:SF1">
    <property type="entry name" value="GLUCOSE-1-PHOSPHATE THYMIDYLYLTRANSFERASE 1"/>
    <property type="match status" value="1"/>
</dbReference>
<comment type="cofactor">
    <cofactor evidence="1">
        <name>Mg(2+)</name>
        <dbReference type="ChEBI" id="CHEBI:18420"/>
    </cofactor>
</comment>
<comment type="catalytic activity">
    <reaction evidence="11">
        <text>dTTP + alpha-D-glucose 1-phosphate + H(+) = dTDP-alpha-D-glucose + diphosphate</text>
        <dbReference type="Rhea" id="RHEA:15225"/>
        <dbReference type="ChEBI" id="CHEBI:15378"/>
        <dbReference type="ChEBI" id="CHEBI:33019"/>
        <dbReference type="ChEBI" id="CHEBI:37568"/>
        <dbReference type="ChEBI" id="CHEBI:57477"/>
        <dbReference type="ChEBI" id="CHEBI:58601"/>
        <dbReference type="EC" id="2.7.7.24"/>
    </reaction>
</comment>
<evidence type="ECO:0000259" key="12">
    <source>
        <dbReference type="Pfam" id="PF00483"/>
    </source>
</evidence>
<dbReference type="SUPFAM" id="SSF53448">
    <property type="entry name" value="Nucleotide-diphospho-sugar transferases"/>
    <property type="match status" value="1"/>
</dbReference>
<protein>
    <recommendedName>
        <fullName evidence="4">Glucose-1-phosphate thymidylyltransferase</fullName>
        <ecNumber evidence="3">2.7.7.24</ecNumber>
    </recommendedName>
    <alternativeName>
        <fullName evidence="10">dTDP-glucose pyrophosphorylase</fullName>
    </alternativeName>
    <alternativeName>
        <fullName evidence="9">dTDP-glucose synthase</fullName>
    </alternativeName>
</protein>
<evidence type="ECO:0000313" key="14">
    <source>
        <dbReference type="Proteomes" id="UP001597120"/>
    </source>
</evidence>
<proteinExistence type="inferred from homology"/>
<gene>
    <name evidence="13" type="ORF">ACFQ03_10200</name>
</gene>
<evidence type="ECO:0000256" key="9">
    <source>
        <dbReference type="ARBA" id="ARBA00032492"/>
    </source>
</evidence>
<dbReference type="InterPro" id="IPR005835">
    <property type="entry name" value="NTP_transferase_dom"/>
</dbReference>
<evidence type="ECO:0000256" key="1">
    <source>
        <dbReference type="ARBA" id="ARBA00001946"/>
    </source>
</evidence>
<name>A0ABW3D874_9BACL</name>
<dbReference type="Gene3D" id="3.90.550.10">
    <property type="entry name" value="Spore Coat Polysaccharide Biosynthesis Protein SpsA, Chain A"/>
    <property type="match status" value="1"/>
</dbReference>